<feature type="transmembrane region" description="Helical" evidence="7">
    <location>
        <begin position="222"/>
        <end position="245"/>
    </location>
</feature>
<feature type="domain" description="EamA" evidence="8">
    <location>
        <begin position="8"/>
        <end position="157"/>
    </location>
</feature>
<feature type="transmembrane region" description="Helical" evidence="7">
    <location>
        <begin position="86"/>
        <end position="104"/>
    </location>
</feature>
<protein>
    <submittedName>
        <fullName evidence="9">DMT family transporter</fullName>
    </submittedName>
</protein>
<gene>
    <name evidence="9" type="ORF">D2A34_11560</name>
</gene>
<feature type="transmembrane region" description="Helical" evidence="7">
    <location>
        <begin position="283"/>
        <end position="303"/>
    </location>
</feature>
<feature type="transmembrane region" description="Helical" evidence="7">
    <location>
        <begin position="164"/>
        <end position="185"/>
    </location>
</feature>
<dbReference type="RefSeq" id="WP_119366703.1">
    <property type="nucleotide sequence ID" value="NZ_JBLZIA010000012.1"/>
</dbReference>
<organism evidence="9 10">
    <name type="scientific">Clostridium chromiireducens</name>
    <dbReference type="NCBI Taxonomy" id="225345"/>
    <lineage>
        <taxon>Bacteria</taxon>
        <taxon>Bacillati</taxon>
        <taxon>Bacillota</taxon>
        <taxon>Clostridia</taxon>
        <taxon>Eubacteriales</taxon>
        <taxon>Clostridiaceae</taxon>
        <taxon>Clostridium</taxon>
    </lineage>
</organism>
<keyword evidence="5 7" id="KW-1133">Transmembrane helix</keyword>
<feature type="transmembrane region" description="Helical" evidence="7">
    <location>
        <begin position="141"/>
        <end position="158"/>
    </location>
</feature>
<evidence type="ECO:0000256" key="3">
    <source>
        <dbReference type="ARBA" id="ARBA00022475"/>
    </source>
</evidence>
<feature type="domain" description="EamA" evidence="8">
    <location>
        <begin position="166"/>
        <end position="298"/>
    </location>
</feature>
<reference evidence="9 10" key="1">
    <citation type="submission" date="2018-08" db="EMBL/GenBank/DDBJ databases">
        <title>Genome of Clostridium chromiireducens C1, DSM12136.</title>
        <authorList>
            <person name="Xing M."/>
            <person name="Wei Y."/>
            <person name="Ang E.L."/>
            <person name="Zhao H."/>
            <person name="Zhang Y."/>
        </authorList>
    </citation>
    <scope>NUCLEOTIDE SEQUENCE [LARGE SCALE GENOMIC DNA]</scope>
    <source>
        <strain evidence="9 10">C1</strain>
    </source>
</reference>
<proteinExistence type="inferred from homology"/>
<dbReference type="Gene3D" id="1.10.3730.20">
    <property type="match status" value="1"/>
</dbReference>
<evidence type="ECO:0000313" key="9">
    <source>
        <dbReference type="EMBL" id="RII33822.1"/>
    </source>
</evidence>
<evidence type="ECO:0000256" key="6">
    <source>
        <dbReference type="ARBA" id="ARBA00023136"/>
    </source>
</evidence>
<feature type="transmembrane region" description="Helical" evidence="7">
    <location>
        <begin position="116"/>
        <end position="134"/>
    </location>
</feature>
<evidence type="ECO:0000313" key="10">
    <source>
        <dbReference type="Proteomes" id="UP000265930"/>
    </source>
</evidence>
<dbReference type="Proteomes" id="UP000265930">
    <property type="component" value="Unassembled WGS sequence"/>
</dbReference>
<feature type="transmembrane region" description="Helical" evidence="7">
    <location>
        <begin position="40"/>
        <end position="57"/>
    </location>
</feature>
<name>A0A399IQP4_9CLOT</name>
<dbReference type="PANTHER" id="PTHR42920">
    <property type="entry name" value="OS03G0707200 PROTEIN-RELATED"/>
    <property type="match status" value="1"/>
</dbReference>
<accession>A0A399IQP4</accession>
<feature type="transmembrane region" description="Helical" evidence="7">
    <location>
        <begin position="257"/>
        <end position="277"/>
    </location>
</feature>
<feature type="transmembrane region" description="Helical" evidence="7">
    <location>
        <begin position="197"/>
        <end position="216"/>
    </location>
</feature>
<dbReference type="InterPro" id="IPR000620">
    <property type="entry name" value="EamA_dom"/>
</dbReference>
<dbReference type="EMBL" id="QXDJ01000003">
    <property type="protein sequence ID" value="RII33822.1"/>
    <property type="molecule type" value="Genomic_DNA"/>
</dbReference>
<keyword evidence="4 7" id="KW-0812">Transmembrane</keyword>
<dbReference type="InterPro" id="IPR051258">
    <property type="entry name" value="Diverse_Substrate_Transporter"/>
</dbReference>
<comment type="caution">
    <text evidence="9">The sequence shown here is derived from an EMBL/GenBank/DDBJ whole genome shotgun (WGS) entry which is preliminary data.</text>
</comment>
<dbReference type="SUPFAM" id="SSF103481">
    <property type="entry name" value="Multidrug resistance efflux transporter EmrE"/>
    <property type="match status" value="2"/>
</dbReference>
<dbReference type="Pfam" id="PF00892">
    <property type="entry name" value="EamA"/>
    <property type="match status" value="2"/>
</dbReference>
<evidence type="ECO:0000259" key="8">
    <source>
        <dbReference type="Pfam" id="PF00892"/>
    </source>
</evidence>
<dbReference type="GO" id="GO:0005886">
    <property type="term" value="C:plasma membrane"/>
    <property type="evidence" value="ECO:0007669"/>
    <property type="project" value="UniProtKB-SubCell"/>
</dbReference>
<dbReference type="InterPro" id="IPR037185">
    <property type="entry name" value="EmrE-like"/>
</dbReference>
<comment type="subcellular location">
    <subcellularLocation>
        <location evidence="1">Cell membrane</location>
        <topology evidence="1">Multi-pass membrane protein</topology>
    </subcellularLocation>
</comment>
<evidence type="ECO:0000256" key="5">
    <source>
        <dbReference type="ARBA" id="ARBA00022989"/>
    </source>
</evidence>
<dbReference type="AlphaFoldDB" id="A0A399IQP4"/>
<evidence type="ECO:0000256" key="7">
    <source>
        <dbReference type="SAM" id="Phobius"/>
    </source>
</evidence>
<keyword evidence="3" id="KW-1003">Cell membrane</keyword>
<evidence type="ECO:0000256" key="1">
    <source>
        <dbReference type="ARBA" id="ARBA00004651"/>
    </source>
</evidence>
<dbReference type="PANTHER" id="PTHR42920:SF5">
    <property type="entry name" value="EAMA DOMAIN-CONTAINING PROTEIN"/>
    <property type="match status" value="1"/>
</dbReference>
<comment type="similarity">
    <text evidence="2">Belongs to the EamA transporter family.</text>
</comment>
<evidence type="ECO:0000256" key="4">
    <source>
        <dbReference type="ARBA" id="ARBA00022692"/>
    </source>
</evidence>
<keyword evidence="6 7" id="KW-0472">Membrane</keyword>
<evidence type="ECO:0000256" key="2">
    <source>
        <dbReference type="ARBA" id="ARBA00007362"/>
    </source>
</evidence>
<sequence length="318" mass="34265">MNNKRLRANLLLLLTAAIWGFAFVAQRVGSQFVGTFTFNGIRFALGSLSLIPLIIYLDKKKKSTINNKMSIRENPKDNTGTNKQKIILPGIIVGTILFAGSSIQQTGLIYTTAGNASFITGLYVVIVPIIGLFLKHKIGNNSWFGVGLAVIGLYLLSINDNFSISYGDLLEVIGSLFWAIHILAIDHFSNKIDPLKLSCTQFATSSMLSLITALFVENITLAGISAALIPILYGGLLSAGVAYTLQVVAQKHAKPSHAAIILSMESVFGALGGALILNEVMSYRGYVGCILILSGIVISQLRFPSNSRKNQRKSSANI</sequence>